<proteinExistence type="predicted"/>
<dbReference type="InterPro" id="IPR021455">
    <property type="entry name" value="DUF3106"/>
</dbReference>
<feature type="region of interest" description="Disordered" evidence="1">
    <location>
        <begin position="138"/>
        <end position="209"/>
    </location>
</feature>
<evidence type="ECO:0000313" key="3">
    <source>
        <dbReference type="EMBL" id="SBT07099.1"/>
    </source>
</evidence>
<keyword evidence="4" id="KW-1185">Reference proteome</keyword>
<reference evidence="3 4" key="1">
    <citation type="submission" date="2016-06" db="EMBL/GenBank/DDBJ databases">
        <authorList>
            <person name="Kjaerup R.B."/>
            <person name="Dalgaard T.S."/>
            <person name="Juul-Madsen H.R."/>
        </authorList>
    </citation>
    <scope>NUCLEOTIDE SEQUENCE [LARGE SCALE GENOMIC DNA]</scope>
    <source>
        <strain evidence="3">2</strain>
    </source>
</reference>
<feature type="compositionally biased region" description="Pro residues" evidence="1">
    <location>
        <begin position="151"/>
        <end position="165"/>
    </location>
</feature>
<feature type="chain" id="PRO_5008381608" description="Transmembrane protein" evidence="2">
    <location>
        <begin position="22"/>
        <end position="209"/>
    </location>
</feature>
<evidence type="ECO:0000256" key="2">
    <source>
        <dbReference type="SAM" id="SignalP"/>
    </source>
</evidence>
<keyword evidence="2" id="KW-0732">Signal</keyword>
<accession>A0A1A8XPJ6</accession>
<organism evidence="3 4">
    <name type="scientific">Candidatus Propionivibrio aalborgensis</name>
    <dbReference type="NCBI Taxonomy" id="1860101"/>
    <lineage>
        <taxon>Bacteria</taxon>
        <taxon>Pseudomonadati</taxon>
        <taxon>Pseudomonadota</taxon>
        <taxon>Betaproteobacteria</taxon>
        <taxon>Rhodocyclales</taxon>
        <taxon>Rhodocyclaceae</taxon>
        <taxon>Propionivibrio</taxon>
    </lineage>
</organism>
<protein>
    <recommendedName>
        <fullName evidence="5">Transmembrane protein</fullName>
    </recommendedName>
</protein>
<sequence>MVKTRRIGIILSFLLATSGWAETSSPSLVATPPQPIWSELTVQQKIILAPLSSDWDSLPFFRQKKWLGIATRFPTMTPEEQRRIQGQMQAWGKLTPEQRQLARENFKTANQLPAEKKQELKLKWQEYSNLPDDIKEKLKRQAERDSISKPGQPPGQPTPPSPLPPVASKVESPNIAPNLRTPPISPQASGSSAAPPVAVPPTTGTATKP</sequence>
<dbReference type="Proteomes" id="UP000199600">
    <property type="component" value="Unassembled WGS sequence"/>
</dbReference>
<name>A0A1A8XPJ6_9RHOO</name>
<dbReference type="EMBL" id="FLQY01000124">
    <property type="protein sequence ID" value="SBT07099.1"/>
    <property type="molecule type" value="Genomic_DNA"/>
</dbReference>
<feature type="compositionally biased region" description="Basic and acidic residues" evidence="1">
    <location>
        <begin position="138"/>
        <end position="147"/>
    </location>
</feature>
<dbReference type="Pfam" id="PF11304">
    <property type="entry name" value="DUF3106"/>
    <property type="match status" value="1"/>
</dbReference>
<feature type="compositionally biased region" description="Low complexity" evidence="1">
    <location>
        <begin position="186"/>
        <end position="209"/>
    </location>
</feature>
<feature type="signal peptide" evidence="2">
    <location>
        <begin position="1"/>
        <end position="21"/>
    </location>
</feature>
<gene>
    <name evidence="3" type="ORF">PROAA_210007</name>
</gene>
<evidence type="ECO:0000256" key="1">
    <source>
        <dbReference type="SAM" id="MobiDB-lite"/>
    </source>
</evidence>
<evidence type="ECO:0008006" key="5">
    <source>
        <dbReference type="Google" id="ProtNLM"/>
    </source>
</evidence>
<evidence type="ECO:0000313" key="4">
    <source>
        <dbReference type="Proteomes" id="UP000199600"/>
    </source>
</evidence>
<dbReference type="AlphaFoldDB" id="A0A1A8XPJ6"/>